<dbReference type="GO" id="GO:0006457">
    <property type="term" value="P:protein folding"/>
    <property type="evidence" value="ECO:0007669"/>
    <property type="project" value="InterPro"/>
</dbReference>
<dbReference type="FunFam" id="2.60.260.20:FF:000003">
    <property type="entry name" value="DnaJ subfamily A member 2"/>
    <property type="match status" value="1"/>
</dbReference>
<keyword evidence="2" id="KW-0677">Repeat</keyword>
<evidence type="ECO:0000256" key="4">
    <source>
        <dbReference type="ARBA" id="ARBA00022833"/>
    </source>
</evidence>
<accession>A6I5U5</accession>
<evidence type="ECO:0000256" key="5">
    <source>
        <dbReference type="ARBA" id="ARBA00023186"/>
    </source>
</evidence>
<gene>
    <name evidence="6" type="ORF">rCG_64383</name>
</gene>
<feature type="non-terminal residue" evidence="6">
    <location>
        <position position="137"/>
    </location>
</feature>
<organism evidence="6 7">
    <name type="scientific">Rattus norvegicus</name>
    <name type="common">Rat</name>
    <dbReference type="NCBI Taxonomy" id="10116"/>
    <lineage>
        <taxon>Eukaryota</taxon>
        <taxon>Metazoa</taxon>
        <taxon>Chordata</taxon>
        <taxon>Craniata</taxon>
        <taxon>Vertebrata</taxon>
        <taxon>Euteleostomi</taxon>
        <taxon>Mammalia</taxon>
        <taxon>Eutheria</taxon>
        <taxon>Euarchontoglires</taxon>
        <taxon>Glires</taxon>
        <taxon>Rodentia</taxon>
        <taxon>Myomorpha</taxon>
        <taxon>Muroidea</taxon>
        <taxon>Muridae</taxon>
        <taxon>Murinae</taxon>
        <taxon>Rattus</taxon>
    </lineage>
</organism>
<reference evidence="7" key="1">
    <citation type="submission" date="2005-09" db="EMBL/GenBank/DDBJ databases">
        <authorList>
            <person name="Mural R.J."/>
            <person name="Li P.W."/>
            <person name="Adams M.D."/>
            <person name="Amanatides P.G."/>
            <person name="Baden-Tillson H."/>
            <person name="Barnstead M."/>
            <person name="Chin S.H."/>
            <person name="Dew I."/>
            <person name="Evans C.A."/>
            <person name="Ferriera S."/>
            <person name="Flanigan M."/>
            <person name="Fosler C."/>
            <person name="Glodek A."/>
            <person name="Gu Z."/>
            <person name="Holt R.A."/>
            <person name="Jennings D."/>
            <person name="Kraft C.L."/>
            <person name="Lu F."/>
            <person name="Nguyen T."/>
            <person name="Nusskern D.R."/>
            <person name="Pfannkoch C.M."/>
            <person name="Sitter C."/>
            <person name="Sutton G.G."/>
            <person name="Venter J.C."/>
            <person name="Wang Z."/>
            <person name="Woodage T."/>
            <person name="Zheng X.H."/>
            <person name="Zhong F."/>
        </authorList>
    </citation>
    <scope>NUCLEOTIDE SEQUENCE [LARGE SCALE GENOMIC DNA]</scope>
    <source>
        <strain>BN</strain>
        <strain evidence="7">Sprague-Dawley</strain>
    </source>
</reference>
<evidence type="ECO:0000313" key="6">
    <source>
        <dbReference type="EMBL" id="EDM10403.1"/>
    </source>
</evidence>
<name>A6I5U5_RAT</name>
<keyword evidence="4" id="KW-0862">Zinc</keyword>
<dbReference type="GO" id="GO:0030544">
    <property type="term" value="F:Hsp70 protein binding"/>
    <property type="evidence" value="ECO:0007669"/>
    <property type="project" value="InterPro"/>
</dbReference>
<dbReference type="GO" id="GO:0051082">
    <property type="term" value="F:unfolded protein binding"/>
    <property type="evidence" value="ECO:0007669"/>
    <property type="project" value="InterPro"/>
</dbReference>
<sequence>MCIDKQVEALCCSQKPISTLDNRTLVITSHSGQIVKHGDRKCVLSGGISIYHCSYEKECLIIEFEVNFPENGFLYPDKLLLLETSFLKKKREVEETGEMDQVELVDFDPNQKRRHHYNGDVYEDYEHHPRGGIQCQT</sequence>
<dbReference type="PANTHER" id="PTHR43888">
    <property type="entry name" value="DNAJ-LIKE-2, ISOFORM A-RELATED"/>
    <property type="match status" value="1"/>
</dbReference>
<dbReference type="Gene3D" id="2.60.260.20">
    <property type="entry name" value="Urease metallochaperone UreE, N-terminal domain"/>
    <property type="match status" value="1"/>
</dbReference>
<dbReference type="GO" id="GO:0008270">
    <property type="term" value="F:zinc ion binding"/>
    <property type="evidence" value="ECO:0007669"/>
    <property type="project" value="UniProtKB-KW"/>
</dbReference>
<dbReference type="EMBL" id="CH473955">
    <property type="protein sequence ID" value="EDM10403.1"/>
    <property type="molecule type" value="Genomic_DNA"/>
</dbReference>
<dbReference type="SUPFAM" id="SSF49493">
    <property type="entry name" value="HSP40/DnaJ peptide-binding domain"/>
    <property type="match status" value="1"/>
</dbReference>
<dbReference type="Proteomes" id="UP000234681">
    <property type="component" value="Chromosome 2"/>
</dbReference>
<dbReference type="AlphaFoldDB" id="A6I5U5"/>
<evidence type="ECO:0000256" key="2">
    <source>
        <dbReference type="ARBA" id="ARBA00022737"/>
    </source>
</evidence>
<keyword evidence="5" id="KW-0143">Chaperone</keyword>
<dbReference type="InterPro" id="IPR044713">
    <property type="entry name" value="DNJA1/2-like"/>
</dbReference>
<dbReference type="InterPro" id="IPR008971">
    <property type="entry name" value="HSP40/DnaJ_pept-bd"/>
</dbReference>
<evidence type="ECO:0000313" key="7">
    <source>
        <dbReference type="Proteomes" id="UP000234681"/>
    </source>
</evidence>
<protein>
    <submittedName>
        <fullName evidence="6">RCG64383</fullName>
    </submittedName>
</protein>
<proteinExistence type="predicted"/>
<keyword evidence="3" id="KW-0863">Zinc-finger</keyword>
<keyword evidence="1" id="KW-0479">Metal-binding</keyword>
<evidence type="ECO:0000256" key="1">
    <source>
        <dbReference type="ARBA" id="ARBA00022723"/>
    </source>
</evidence>
<evidence type="ECO:0000256" key="3">
    <source>
        <dbReference type="ARBA" id="ARBA00022771"/>
    </source>
</evidence>